<dbReference type="Proteomes" id="UP000184396">
    <property type="component" value="Unassembled WGS sequence"/>
</dbReference>
<protein>
    <submittedName>
        <fullName evidence="2">Uncharacterized protein</fullName>
    </submittedName>
</protein>
<reference evidence="2 3" key="1">
    <citation type="submission" date="2016-11" db="EMBL/GenBank/DDBJ databases">
        <authorList>
            <person name="Jaros S."/>
            <person name="Januszkiewicz K."/>
            <person name="Wedrychowicz H."/>
        </authorList>
    </citation>
    <scope>NUCLEOTIDE SEQUENCE [LARGE SCALE GENOMIC DNA]</scope>
    <source>
        <strain evidence="2 3">CGMCC 1.12213</strain>
    </source>
</reference>
<feature type="compositionally biased region" description="Basic and acidic residues" evidence="1">
    <location>
        <begin position="77"/>
        <end position="149"/>
    </location>
</feature>
<gene>
    <name evidence="2" type="ORF">SAMN05216261_0564</name>
</gene>
<name>A0A1M6AQL6_9FLAO</name>
<dbReference type="PROSITE" id="PS51257">
    <property type="entry name" value="PROKAR_LIPOPROTEIN"/>
    <property type="match status" value="1"/>
</dbReference>
<dbReference type="OrthoDB" id="9929316at2"/>
<evidence type="ECO:0000256" key="1">
    <source>
        <dbReference type="SAM" id="MobiDB-lite"/>
    </source>
</evidence>
<dbReference type="AlphaFoldDB" id="A0A1M6AQL6"/>
<evidence type="ECO:0000313" key="2">
    <source>
        <dbReference type="EMBL" id="SHI38762.1"/>
    </source>
</evidence>
<feature type="region of interest" description="Disordered" evidence="1">
    <location>
        <begin position="51"/>
        <end position="156"/>
    </location>
</feature>
<keyword evidence="3" id="KW-1185">Reference proteome</keyword>
<proteinExistence type="predicted"/>
<evidence type="ECO:0000313" key="3">
    <source>
        <dbReference type="Proteomes" id="UP000184396"/>
    </source>
</evidence>
<dbReference type="STRING" id="1178825.SAMN05216261_0564"/>
<dbReference type="EMBL" id="FQYK01000001">
    <property type="protein sequence ID" value="SHI38762.1"/>
    <property type="molecule type" value="Genomic_DNA"/>
</dbReference>
<dbReference type="RefSeq" id="WP_143148050.1">
    <property type="nucleotide sequence ID" value="NZ_ALIH01000001.1"/>
</dbReference>
<sequence>MKNSIKVLFIIAFLFGCITIGFAQKPEQAGKKEKVEKKIKKEKKELNEDVEEVVKEKKQKKQKKQKKEKVEKKIKKEKKEKSEKVEKEGNSFGKDKYGLEGKAYGQERARQAKLNKEEKTKEFEATLEKGKEKANKAREKVKEVKDNLKAQKSQGRITDKEYNDKLERIEAIEKETDSLEQKIEKGKKLRKS</sequence>
<feature type="compositionally biased region" description="Basic residues" evidence="1">
    <location>
        <begin position="57"/>
        <end position="76"/>
    </location>
</feature>
<organism evidence="2 3">
    <name type="scientific">Algibacter luteus</name>
    <dbReference type="NCBI Taxonomy" id="1178825"/>
    <lineage>
        <taxon>Bacteria</taxon>
        <taxon>Pseudomonadati</taxon>
        <taxon>Bacteroidota</taxon>
        <taxon>Flavobacteriia</taxon>
        <taxon>Flavobacteriales</taxon>
        <taxon>Flavobacteriaceae</taxon>
        <taxon>Algibacter</taxon>
    </lineage>
</organism>
<accession>A0A1M6AQL6</accession>